<dbReference type="EMBL" id="OX459963">
    <property type="protein sequence ID" value="CAI9167529.1"/>
    <property type="molecule type" value="Genomic_DNA"/>
</dbReference>
<accession>A0ABN8Z1B4</accession>
<gene>
    <name evidence="2" type="ORF">MRATA1EN1_LOCUS16491</name>
</gene>
<keyword evidence="1" id="KW-0472">Membrane</keyword>
<keyword evidence="1" id="KW-0812">Transmembrane</keyword>
<reference evidence="2" key="1">
    <citation type="submission" date="2023-04" db="EMBL/GenBank/DDBJ databases">
        <authorList>
            <consortium name="ELIXIR-Norway"/>
        </authorList>
    </citation>
    <scope>NUCLEOTIDE SEQUENCE [LARGE SCALE GENOMIC DNA]</scope>
</reference>
<evidence type="ECO:0000313" key="3">
    <source>
        <dbReference type="Proteomes" id="UP001176941"/>
    </source>
</evidence>
<keyword evidence="1" id="KW-1133">Transmembrane helix</keyword>
<feature type="transmembrane region" description="Helical" evidence="1">
    <location>
        <begin position="40"/>
        <end position="65"/>
    </location>
</feature>
<organism evidence="2 3">
    <name type="scientific">Rangifer tarandus platyrhynchus</name>
    <name type="common">Svalbard reindeer</name>
    <dbReference type="NCBI Taxonomy" id="3082113"/>
    <lineage>
        <taxon>Eukaryota</taxon>
        <taxon>Metazoa</taxon>
        <taxon>Chordata</taxon>
        <taxon>Craniata</taxon>
        <taxon>Vertebrata</taxon>
        <taxon>Euteleostomi</taxon>
        <taxon>Mammalia</taxon>
        <taxon>Eutheria</taxon>
        <taxon>Laurasiatheria</taxon>
        <taxon>Artiodactyla</taxon>
        <taxon>Ruminantia</taxon>
        <taxon>Pecora</taxon>
        <taxon>Cervidae</taxon>
        <taxon>Odocoileinae</taxon>
        <taxon>Rangifer</taxon>
    </lineage>
</organism>
<protein>
    <submittedName>
        <fullName evidence="2">Uncharacterized protein</fullName>
    </submittedName>
</protein>
<evidence type="ECO:0000313" key="2">
    <source>
        <dbReference type="EMBL" id="CAI9167529.1"/>
    </source>
</evidence>
<sequence length="101" mass="11910">MNQVNIFLRLNVFNSLSKCSSKLQVLGQMHFSFKGKVSPFLFLSVKVVWTLFEVATTFFSFFVFLKEKWEAMKMWEDHVQRVFSLEKASVVQSQAFRFPPM</sequence>
<name>A0ABN8Z1B4_RANTA</name>
<proteinExistence type="predicted"/>
<keyword evidence="3" id="KW-1185">Reference proteome</keyword>
<dbReference type="Proteomes" id="UP001176941">
    <property type="component" value="Chromosome 27"/>
</dbReference>
<evidence type="ECO:0000256" key="1">
    <source>
        <dbReference type="SAM" id="Phobius"/>
    </source>
</evidence>